<gene>
    <name evidence="4" type="ORF">AAFF_G00234470</name>
</gene>
<dbReference type="InterPro" id="IPR000477">
    <property type="entry name" value="RT_dom"/>
</dbReference>
<dbReference type="FunFam" id="3.30.70.270:FF:000003">
    <property type="entry name" value="Transposon Ty3-G Gag-Pol polyprotein"/>
    <property type="match status" value="1"/>
</dbReference>
<reference evidence="4" key="1">
    <citation type="journal article" date="2023" name="Science">
        <title>Genome structures resolve the early diversification of teleost fishes.</title>
        <authorList>
            <person name="Parey E."/>
            <person name="Louis A."/>
            <person name="Montfort J."/>
            <person name="Bouchez O."/>
            <person name="Roques C."/>
            <person name="Iampietro C."/>
            <person name="Lluch J."/>
            <person name="Castinel A."/>
            <person name="Donnadieu C."/>
            <person name="Desvignes T."/>
            <person name="Floi Bucao C."/>
            <person name="Jouanno E."/>
            <person name="Wen M."/>
            <person name="Mejri S."/>
            <person name="Dirks R."/>
            <person name="Jansen H."/>
            <person name="Henkel C."/>
            <person name="Chen W.J."/>
            <person name="Zahm M."/>
            <person name="Cabau C."/>
            <person name="Klopp C."/>
            <person name="Thompson A.W."/>
            <person name="Robinson-Rechavi M."/>
            <person name="Braasch I."/>
            <person name="Lecointre G."/>
            <person name="Bobe J."/>
            <person name="Postlethwait J.H."/>
            <person name="Berthelot C."/>
            <person name="Roest Crollius H."/>
            <person name="Guiguen Y."/>
        </authorList>
    </citation>
    <scope>NUCLEOTIDE SEQUENCE</scope>
    <source>
        <strain evidence="4">NC1722</strain>
    </source>
</reference>
<proteinExistence type="inferred from homology"/>
<dbReference type="AlphaFoldDB" id="A0AAD7SUV5"/>
<comment type="similarity">
    <text evidence="1">Belongs to the beta type-B retroviral polymerase family. HERV class-II K(HML-2) pol subfamily.</text>
</comment>
<evidence type="ECO:0000256" key="1">
    <source>
        <dbReference type="ARBA" id="ARBA00010879"/>
    </source>
</evidence>
<organism evidence="4 5">
    <name type="scientific">Aldrovandia affinis</name>
    <dbReference type="NCBI Taxonomy" id="143900"/>
    <lineage>
        <taxon>Eukaryota</taxon>
        <taxon>Metazoa</taxon>
        <taxon>Chordata</taxon>
        <taxon>Craniata</taxon>
        <taxon>Vertebrata</taxon>
        <taxon>Euteleostomi</taxon>
        <taxon>Actinopterygii</taxon>
        <taxon>Neopterygii</taxon>
        <taxon>Teleostei</taxon>
        <taxon>Notacanthiformes</taxon>
        <taxon>Halosauridae</taxon>
        <taxon>Aldrovandia</taxon>
    </lineage>
</organism>
<dbReference type="GO" id="GO:0004523">
    <property type="term" value="F:RNA-DNA hybrid ribonuclease activity"/>
    <property type="evidence" value="ECO:0007669"/>
    <property type="project" value="UniProtKB-EC"/>
</dbReference>
<protein>
    <recommendedName>
        <fullName evidence="2">ribonuclease H</fullName>
        <ecNumber evidence="2">3.1.26.4</ecNumber>
    </recommendedName>
</protein>
<name>A0AAD7SUV5_9TELE</name>
<dbReference type="Gene3D" id="3.10.10.10">
    <property type="entry name" value="HIV Type 1 Reverse Transcriptase, subunit A, domain 1"/>
    <property type="match status" value="1"/>
</dbReference>
<evidence type="ECO:0000313" key="4">
    <source>
        <dbReference type="EMBL" id="KAJ8409249.1"/>
    </source>
</evidence>
<evidence type="ECO:0000259" key="3">
    <source>
        <dbReference type="Pfam" id="PF00078"/>
    </source>
</evidence>
<keyword evidence="5" id="KW-1185">Reference proteome</keyword>
<dbReference type="InterPro" id="IPR043502">
    <property type="entry name" value="DNA/RNA_pol_sf"/>
</dbReference>
<dbReference type="Pfam" id="PF00078">
    <property type="entry name" value="RVT_1"/>
    <property type="match status" value="1"/>
</dbReference>
<sequence>MPKMAVITPFGLCEFLRMPFGLKNAAQVFQRLMESVLRDLTFLFIYLDNILIASDCKEEHLSHPQILFDCLNQHGLIVNPVKCRFVLPSINFLGHHITKDGAIPLPSKIAELWSACQQRHLTYISEFTMDVQHVAGKSDVVRAMVNAVHLGIDYARLASDQASDPEVQTYRTASTSLQLADVSFDGAGASLLCDISTELLTATDTGT</sequence>
<dbReference type="InterPro" id="IPR053134">
    <property type="entry name" value="RNA-dir_DNA_polymerase"/>
</dbReference>
<dbReference type="Gene3D" id="3.30.70.270">
    <property type="match status" value="1"/>
</dbReference>
<dbReference type="Proteomes" id="UP001221898">
    <property type="component" value="Unassembled WGS sequence"/>
</dbReference>
<evidence type="ECO:0000256" key="2">
    <source>
        <dbReference type="ARBA" id="ARBA00012180"/>
    </source>
</evidence>
<comment type="caution">
    <text evidence="4">The sequence shown here is derived from an EMBL/GenBank/DDBJ whole genome shotgun (WGS) entry which is preliminary data.</text>
</comment>
<dbReference type="CDD" id="cd01647">
    <property type="entry name" value="RT_LTR"/>
    <property type="match status" value="1"/>
</dbReference>
<evidence type="ECO:0000313" key="5">
    <source>
        <dbReference type="Proteomes" id="UP001221898"/>
    </source>
</evidence>
<dbReference type="EC" id="3.1.26.4" evidence="2"/>
<dbReference type="EMBL" id="JAINUG010000031">
    <property type="protein sequence ID" value="KAJ8409249.1"/>
    <property type="molecule type" value="Genomic_DNA"/>
</dbReference>
<dbReference type="SUPFAM" id="SSF56672">
    <property type="entry name" value="DNA/RNA polymerases"/>
    <property type="match status" value="1"/>
</dbReference>
<dbReference type="PANTHER" id="PTHR24559:SF444">
    <property type="entry name" value="REVERSE TRANSCRIPTASE DOMAIN-CONTAINING PROTEIN"/>
    <property type="match status" value="1"/>
</dbReference>
<dbReference type="InterPro" id="IPR043128">
    <property type="entry name" value="Rev_trsase/Diguanyl_cyclase"/>
</dbReference>
<feature type="domain" description="Reverse transcriptase" evidence="3">
    <location>
        <begin position="12"/>
        <end position="97"/>
    </location>
</feature>
<dbReference type="PANTHER" id="PTHR24559">
    <property type="entry name" value="TRANSPOSON TY3-I GAG-POL POLYPROTEIN"/>
    <property type="match status" value="1"/>
</dbReference>
<accession>A0AAD7SUV5</accession>